<evidence type="ECO:0000256" key="18">
    <source>
        <dbReference type="ARBA" id="ARBA00036634"/>
    </source>
</evidence>
<dbReference type="PANTHER" id="PTHR18945">
    <property type="entry name" value="NEUROTRANSMITTER GATED ION CHANNEL"/>
    <property type="match status" value="1"/>
</dbReference>
<evidence type="ECO:0000256" key="9">
    <source>
        <dbReference type="ARBA" id="ARBA00023157"/>
    </source>
</evidence>
<evidence type="ECO:0000256" key="20">
    <source>
        <dbReference type="SAM" id="SignalP"/>
    </source>
</evidence>
<evidence type="ECO:0000256" key="15">
    <source>
        <dbReference type="ARBA" id="ARBA00034104"/>
    </source>
</evidence>
<comment type="subcellular location">
    <subcellularLocation>
        <location evidence="15">Postsynaptic cell membrane</location>
        <topology evidence="15">Multi-pass membrane protein</topology>
    </subcellularLocation>
</comment>
<dbReference type="SUPFAM" id="SSF63712">
    <property type="entry name" value="Nicotinic receptor ligand binding domain-like"/>
    <property type="match status" value="2"/>
</dbReference>
<comment type="catalytic activity">
    <reaction evidence="16">
        <text>K(+)(in) = K(+)(out)</text>
        <dbReference type="Rhea" id="RHEA:29463"/>
        <dbReference type="ChEBI" id="CHEBI:29103"/>
    </reaction>
</comment>
<evidence type="ECO:0000256" key="12">
    <source>
        <dbReference type="ARBA" id="ARBA00023257"/>
    </source>
</evidence>
<keyword evidence="4 20" id="KW-0732">Signal</keyword>
<proteinExistence type="predicted"/>
<dbReference type="InterPro" id="IPR036734">
    <property type="entry name" value="Neur_chan_lig-bd_sf"/>
</dbReference>
<dbReference type="Pfam" id="PF02931">
    <property type="entry name" value="Neur_chan_LBD"/>
    <property type="match status" value="1"/>
</dbReference>
<evidence type="ECO:0000256" key="3">
    <source>
        <dbReference type="ARBA" id="ARBA00022692"/>
    </source>
</evidence>
<evidence type="ECO:0000256" key="7">
    <source>
        <dbReference type="ARBA" id="ARBA00023065"/>
    </source>
</evidence>
<feature type="signal peptide" evidence="20">
    <location>
        <begin position="1"/>
        <end position="17"/>
    </location>
</feature>
<evidence type="ECO:0000313" key="22">
    <source>
        <dbReference type="EMBL" id="TKS74671.1"/>
    </source>
</evidence>
<evidence type="ECO:0000256" key="13">
    <source>
        <dbReference type="ARBA" id="ARBA00023286"/>
    </source>
</evidence>
<dbReference type="PROSITE" id="PS00236">
    <property type="entry name" value="NEUROTR_ION_CHANNEL"/>
    <property type="match status" value="1"/>
</dbReference>
<keyword evidence="23" id="KW-1185">Reference proteome</keyword>
<feature type="chain" id="PRO_5020809626" evidence="20">
    <location>
        <begin position="18"/>
        <end position="455"/>
    </location>
</feature>
<dbReference type="InterPro" id="IPR006202">
    <property type="entry name" value="Neur_chan_lig-bd"/>
</dbReference>
<keyword evidence="5" id="KW-1133">Transmembrane helix</keyword>
<keyword evidence="9" id="KW-1015">Disulfide bond</keyword>
<feature type="domain" description="Neurotransmitter-gated ion-channel ligand-binding" evidence="21">
    <location>
        <begin position="274"/>
        <end position="413"/>
    </location>
</feature>
<evidence type="ECO:0000256" key="17">
    <source>
        <dbReference type="ARBA" id="ARBA00036239"/>
    </source>
</evidence>
<keyword evidence="14" id="KW-0407">Ion channel</keyword>
<dbReference type="Proteomes" id="UP000298787">
    <property type="component" value="Chromosome 8"/>
</dbReference>
<dbReference type="GO" id="GO:0045211">
    <property type="term" value="C:postsynaptic membrane"/>
    <property type="evidence" value="ECO:0007669"/>
    <property type="project" value="UniProtKB-SubCell"/>
</dbReference>
<keyword evidence="13" id="KW-1071">Ligand-gated ion channel</keyword>
<keyword evidence="8" id="KW-0472">Membrane</keyword>
<evidence type="ECO:0000256" key="19">
    <source>
        <dbReference type="ARBA" id="ARBA00037540"/>
    </source>
</evidence>
<gene>
    <name evidence="22" type="ORF">D9C73_008754</name>
</gene>
<evidence type="ECO:0000256" key="11">
    <source>
        <dbReference type="ARBA" id="ARBA00023180"/>
    </source>
</evidence>
<evidence type="ECO:0000256" key="8">
    <source>
        <dbReference type="ARBA" id="ARBA00023136"/>
    </source>
</evidence>
<sequence length="455" mass="51649">MLSLVMFLILIPGLCSAIRVNCSEPTQPALLEALTPIFTMSAIRPVTNMTTRTNVSIFFTLYGILGVWWMNELVEWDPVQCGAEKISLPRKKFWVPDIVINELHFTFKMNSLQNVVLKCHDVMSIFATDMMHSPSNSVMLNCSRPDPPSLLEALGPVFNLSSIRPVMNMSTPTTVDIDFILFGILGVAALQLNQTLSVEEIFKNSKEVMTTMGEWELVGLKVKKYEPPAGDGEIYEEIRFFEGHSGPTYESMQAVFDLQAFRPAENLSNPTIANISFTLYAVLGVYWHHEFLVWEPEECDGVTKISLPVKQLWSPDIIVYEFVDDDVSQACPYVYVNHTGHIRWDRMLRLVSACNLEIFSFPFDVQNCTFTFGSYMHTIKDVRVSPALTFKEMSDNSKRYLEASGEWELVDILGETSILKFGIDEWDIITFWVTGTTEFTLPLHLQIKPLASDIN</sequence>
<evidence type="ECO:0000313" key="23">
    <source>
        <dbReference type="Proteomes" id="UP000298787"/>
    </source>
</evidence>
<dbReference type="InterPro" id="IPR018000">
    <property type="entry name" value="Neurotransmitter_ion_chnl_CS"/>
</dbReference>
<dbReference type="GO" id="GO:0004888">
    <property type="term" value="F:transmembrane signaling receptor activity"/>
    <property type="evidence" value="ECO:0007669"/>
    <property type="project" value="InterPro"/>
</dbReference>
<comment type="catalytic activity">
    <reaction evidence="17">
        <text>Na(+)(in) = Na(+)(out)</text>
        <dbReference type="Rhea" id="RHEA:34963"/>
        <dbReference type="ChEBI" id="CHEBI:29101"/>
    </reaction>
</comment>
<comment type="function">
    <text evidence="19">Forms serotonin (5-hydroxytryptamine/5-HT3)-activated cation-selective channel complexes, which when activated cause fast, depolarizing responses in neurons.</text>
</comment>
<dbReference type="GO" id="GO:0005230">
    <property type="term" value="F:extracellular ligand-gated monoatomic ion channel activity"/>
    <property type="evidence" value="ECO:0007669"/>
    <property type="project" value="InterPro"/>
</dbReference>
<dbReference type="InterPro" id="IPR006201">
    <property type="entry name" value="Neur_channel"/>
</dbReference>
<evidence type="ECO:0000259" key="21">
    <source>
        <dbReference type="Pfam" id="PF02931"/>
    </source>
</evidence>
<dbReference type="STRING" id="240159.A0A4U5UK80"/>
<keyword evidence="6" id="KW-0770">Synapse</keyword>
<comment type="catalytic activity">
    <reaction evidence="18">
        <text>Ca(2+)(in) = Ca(2+)(out)</text>
        <dbReference type="Rhea" id="RHEA:29671"/>
        <dbReference type="ChEBI" id="CHEBI:29108"/>
    </reaction>
</comment>
<keyword evidence="3" id="KW-0812">Transmembrane</keyword>
<accession>A0A4U5UK80</accession>
<dbReference type="AlphaFoldDB" id="A0A4U5UK80"/>
<keyword evidence="11" id="KW-0325">Glycoprotein</keyword>
<dbReference type="FunFam" id="2.70.170.10:FF:000017">
    <property type="entry name" value="5-hydroxytryptamine receptor 3A"/>
    <property type="match status" value="1"/>
</dbReference>
<keyword evidence="2" id="KW-1003">Cell membrane</keyword>
<protein>
    <submittedName>
        <fullName evidence="22">5-hydroxytryptamine receptor 3C</fullName>
    </submittedName>
</protein>
<evidence type="ECO:0000256" key="10">
    <source>
        <dbReference type="ARBA" id="ARBA00023170"/>
    </source>
</evidence>
<dbReference type="EMBL" id="CM014085">
    <property type="protein sequence ID" value="TKS74671.1"/>
    <property type="molecule type" value="Genomic_DNA"/>
</dbReference>
<evidence type="ECO:0000256" key="14">
    <source>
        <dbReference type="ARBA" id="ARBA00023303"/>
    </source>
</evidence>
<evidence type="ECO:0000256" key="4">
    <source>
        <dbReference type="ARBA" id="ARBA00022729"/>
    </source>
</evidence>
<evidence type="ECO:0000256" key="1">
    <source>
        <dbReference type="ARBA" id="ARBA00022448"/>
    </source>
</evidence>
<keyword evidence="1" id="KW-0813">Transport</keyword>
<name>A0A4U5UK80_COLLU</name>
<reference evidence="22 23" key="1">
    <citation type="submission" date="2019-01" db="EMBL/GenBank/DDBJ databases">
        <title>Genome Assembly of Collichthys lucidus.</title>
        <authorList>
            <person name="Cai M."/>
            <person name="Xiao S."/>
        </authorList>
    </citation>
    <scope>NUCLEOTIDE SEQUENCE [LARGE SCALE GENOMIC DNA]</scope>
    <source>
        <strain evidence="22">JT15FE1705JMU</strain>
        <tissue evidence="22">Muscle</tissue>
    </source>
</reference>
<keyword evidence="12" id="KW-0628">Postsynaptic cell membrane</keyword>
<keyword evidence="7" id="KW-0406">Ion transport</keyword>
<evidence type="ECO:0000256" key="2">
    <source>
        <dbReference type="ARBA" id="ARBA00022475"/>
    </source>
</evidence>
<evidence type="ECO:0000256" key="5">
    <source>
        <dbReference type="ARBA" id="ARBA00022989"/>
    </source>
</evidence>
<organism evidence="22 23">
    <name type="scientific">Collichthys lucidus</name>
    <name type="common">Big head croaker</name>
    <name type="synonym">Sciaena lucida</name>
    <dbReference type="NCBI Taxonomy" id="240159"/>
    <lineage>
        <taxon>Eukaryota</taxon>
        <taxon>Metazoa</taxon>
        <taxon>Chordata</taxon>
        <taxon>Craniata</taxon>
        <taxon>Vertebrata</taxon>
        <taxon>Euteleostomi</taxon>
        <taxon>Actinopterygii</taxon>
        <taxon>Neopterygii</taxon>
        <taxon>Teleostei</taxon>
        <taxon>Neoteleostei</taxon>
        <taxon>Acanthomorphata</taxon>
        <taxon>Eupercaria</taxon>
        <taxon>Sciaenidae</taxon>
        <taxon>Collichthys</taxon>
    </lineage>
</organism>
<evidence type="ECO:0000256" key="6">
    <source>
        <dbReference type="ARBA" id="ARBA00023018"/>
    </source>
</evidence>
<dbReference type="Gene3D" id="2.70.170.10">
    <property type="entry name" value="Neurotransmitter-gated ion-channel ligand-binding domain"/>
    <property type="match status" value="2"/>
</dbReference>
<evidence type="ECO:0000256" key="16">
    <source>
        <dbReference type="ARBA" id="ARBA00034430"/>
    </source>
</evidence>
<keyword evidence="10 22" id="KW-0675">Receptor</keyword>